<dbReference type="SUPFAM" id="SSF53697">
    <property type="entry name" value="SIS domain"/>
    <property type="match status" value="1"/>
</dbReference>
<dbReference type="PROSITE" id="PS51071">
    <property type="entry name" value="HTH_RPIR"/>
    <property type="match status" value="1"/>
</dbReference>
<accession>S3JWB1</accession>
<evidence type="ECO:0000259" key="5">
    <source>
        <dbReference type="PROSITE" id="PS51464"/>
    </source>
</evidence>
<evidence type="ECO:0000313" key="7">
    <source>
        <dbReference type="Proteomes" id="UP000014541"/>
    </source>
</evidence>
<dbReference type="Pfam" id="PF01380">
    <property type="entry name" value="SIS"/>
    <property type="match status" value="1"/>
</dbReference>
<dbReference type="PATRIC" id="fig|1125699.3.peg.570"/>
<dbReference type="GO" id="GO:0003700">
    <property type="term" value="F:DNA-binding transcription factor activity"/>
    <property type="evidence" value="ECO:0007669"/>
    <property type="project" value="InterPro"/>
</dbReference>
<dbReference type="Gene3D" id="1.10.10.10">
    <property type="entry name" value="Winged helix-like DNA-binding domain superfamily/Winged helix DNA-binding domain"/>
    <property type="match status" value="1"/>
</dbReference>
<dbReference type="EMBL" id="ATFF01000006">
    <property type="protein sequence ID" value="EPF30243.1"/>
    <property type="molecule type" value="Genomic_DNA"/>
</dbReference>
<dbReference type="STRING" id="1125699.HMPREF9194_00557"/>
<dbReference type="InterPro" id="IPR036388">
    <property type="entry name" value="WH-like_DNA-bd_sf"/>
</dbReference>
<keyword evidence="3" id="KW-0804">Transcription</keyword>
<name>S3JWB1_TREMA</name>
<gene>
    <name evidence="6" type="ORF">HMPREF9194_00557</name>
</gene>
<reference evidence="6 7" key="1">
    <citation type="submission" date="2013-04" db="EMBL/GenBank/DDBJ databases">
        <title>The Genome Sequence of Treponema maltophilum ATCC 51939.</title>
        <authorList>
            <consortium name="The Broad Institute Genomics Platform"/>
            <person name="Earl A."/>
            <person name="Ward D."/>
            <person name="Feldgarden M."/>
            <person name="Gevers D."/>
            <person name="Leonetti C."/>
            <person name="Blanton J.M."/>
            <person name="Dewhirst F.E."/>
            <person name="Izard J."/>
            <person name="Walker B."/>
            <person name="Young S."/>
            <person name="Zeng Q."/>
            <person name="Gargeya S."/>
            <person name="Fitzgerald M."/>
            <person name="Haas B."/>
            <person name="Abouelleil A."/>
            <person name="Allen A.W."/>
            <person name="Alvarado L."/>
            <person name="Arachchi H.M."/>
            <person name="Berlin A.M."/>
            <person name="Chapman S.B."/>
            <person name="Gainer-Dewar J."/>
            <person name="Goldberg J."/>
            <person name="Griggs A."/>
            <person name="Gujja S."/>
            <person name="Hansen M."/>
            <person name="Howarth C."/>
            <person name="Imamovic A."/>
            <person name="Ireland A."/>
            <person name="Larimer J."/>
            <person name="McCowan C."/>
            <person name="Murphy C."/>
            <person name="Pearson M."/>
            <person name="Poon T.W."/>
            <person name="Priest M."/>
            <person name="Roberts A."/>
            <person name="Saif S."/>
            <person name="Shea T."/>
            <person name="Sisk P."/>
            <person name="Sykes S."/>
            <person name="Wortman J."/>
            <person name="Nusbaum C."/>
            <person name="Birren B."/>
        </authorList>
    </citation>
    <scope>NUCLEOTIDE SEQUENCE [LARGE SCALE GENOMIC DNA]</scope>
    <source>
        <strain evidence="6 7">ATCC 51939</strain>
    </source>
</reference>
<dbReference type="RefSeq" id="WP_016524854.1">
    <property type="nucleotide sequence ID" value="NZ_KE332518.1"/>
</dbReference>
<evidence type="ECO:0000313" key="6">
    <source>
        <dbReference type="EMBL" id="EPF30243.1"/>
    </source>
</evidence>
<dbReference type="InterPro" id="IPR009057">
    <property type="entry name" value="Homeodomain-like_sf"/>
</dbReference>
<dbReference type="Proteomes" id="UP000014541">
    <property type="component" value="Unassembled WGS sequence"/>
</dbReference>
<evidence type="ECO:0008006" key="8">
    <source>
        <dbReference type="Google" id="ProtNLM"/>
    </source>
</evidence>
<keyword evidence="2" id="KW-0238">DNA-binding</keyword>
<dbReference type="SUPFAM" id="SSF46689">
    <property type="entry name" value="Homeodomain-like"/>
    <property type="match status" value="1"/>
</dbReference>
<dbReference type="InterPro" id="IPR035472">
    <property type="entry name" value="RpiR-like_SIS"/>
</dbReference>
<evidence type="ECO:0000256" key="2">
    <source>
        <dbReference type="ARBA" id="ARBA00023125"/>
    </source>
</evidence>
<dbReference type="InterPro" id="IPR000281">
    <property type="entry name" value="HTH_RpiR"/>
</dbReference>
<dbReference type="GO" id="GO:1901135">
    <property type="term" value="P:carbohydrate derivative metabolic process"/>
    <property type="evidence" value="ECO:0007669"/>
    <property type="project" value="InterPro"/>
</dbReference>
<dbReference type="PANTHER" id="PTHR30514">
    <property type="entry name" value="GLUCOKINASE"/>
    <property type="match status" value="1"/>
</dbReference>
<dbReference type="HOGENOM" id="CLU_055769_1_1_12"/>
<feature type="domain" description="SIS" evidence="5">
    <location>
        <begin position="126"/>
        <end position="263"/>
    </location>
</feature>
<organism evidence="6 7">
    <name type="scientific">Treponema maltophilum ATCC 51939</name>
    <dbReference type="NCBI Taxonomy" id="1125699"/>
    <lineage>
        <taxon>Bacteria</taxon>
        <taxon>Pseudomonadati</taxon>
        <taxon>Spirochaetota</taxon>
        <taxon>Spirochaetia</taxon>
        <taxon>Spirochaetales</taxon>
        <taxon>Treponemataceae</taxon>
        <taxon>Treponema</taxon>
    </lineage>
</organism>
<dbReference type="OrthoDB" id="9800595at2"/>
<feature type="domain" description="HTH rpiR-type" evidence="4">
    <location>
        <begin position="3"/>
        <end position="79"/>
    </location>
</feature>
<evidence type="ECO:0000256" key="1">
    <source>
        <dbReference type="ARBA" id="ARBA00023015"/>
    </source>
</evidence>
<dbReference type="InterPro" id="IPR001347">
    <property type="entry name" value="SIS_dom"/>
</dbReference>
<evidence type="ECO:0000259" key="4">
    <source>
        <dbReference type="PROSITE" id="PS51071"/>
    </source>
</evidence>
<dbReference type="CDD" id="cd05013">
    <property type="entry name" value="SIS_RpiR"/>
    <property type="match status" value="1"/>
</dbReference>
<keyword evidence="1" id="KW-0805">Transcription regulation</keyword>
<comment type="caution">
    <text evidence="6">The sequence shown here is derived from an EMBL/GenBank/DDBJ whole genome shotgun (WGS) entry which is preliminary data.</text>
</comment>
<dbReference type="GO" id="GO:0097367">
    <property type="term" value="F:carbohydrate derivative binding"/>
    <property type="evidence" value="ECO:0007669"/>
    <property type="project" value="InterPro"/>
</dbReference>
<dbReference type="InterPro" id="IPR046348">
    <property type="entry name" value="SIS_dom_sf"/>
</dbReference>
<dbReference type="GO" id="GO:0003677">
    <property type="term" value="F:DNA binding"/>
    <property type="evidence" value="ECO:0007669"/>
    <property type="project" value="UniProtKB-KW"/>
</dbReference>
<dbReference type="AlphaFoldDB" id="S3JWB1"/>
<evidence type="ECO:0000256" key="3">
    <source>
        <dbReference type="ARBA" id="ARBA00023163"/>
    </source>
</evidence>
<dbReference type="InterPro" id="IPR047640">
    <property type="entry name" value="RpiR-like"/>
</dbReference>
<dbReference type="eggNOG" id="COG1737">
    <property type="taxonomic scope" value="Bacteria"/>
</dbReference>
<proteinExistence type="predicted"/>
<protein>
    <recommendedName>
        <fullName evidence="8">HTH rpiR-type domain-containing protein</fullName>
    </recommendedName>
</protein>
<sequence length="290" mass="32883">MGKDCFQRILDIYDTLPKQQKKIADFVLTGFSEVIYFSVGRMAEAIGVSAASIVRFARTLGFTGFLDFQEAFFEYHKKIHSPGGRVQHLMEDLQAAEINYRTITEKEIRYLQSSVNRISDDTYQKAVDLICKAHTVHILGVGPNEMLGSHLAFRLRRFSVNCFHHTHGDSLLAEELLSLQSGDAALAYDFSRVSNELKIFIDIMKKKRVPVILITDIPNPAITKDCELVFCAERGPQGSFHSPLVPLAVTNALLVGVAYKKDKKALQTLELLEQYRQQYYYNKTGEKHET</sequence>
<keyword evidence="7" id="KW-1185">Reference proteome</keyword>
<dbReference type="Gene3D" id="3.40.50.10490">
    <property type="entry name" value="Glucose-6-phosphate isomerase like protein, domain 1"/>
    <property type="match status" value="1"/>
</dbReference>
<dbReference type="PROSITE" id="PS51464">
    <property type="entry name" value="SIS"/>
    <property type="match status" value="1"/>
</dbReference>
<dbReference type="Pfam" id="PF01418">
    <property type="entry name" value="HTH_6"/>
    <property type="match status" value="1"/>
</dbReference>